<proteinExistence type="inferred from homology"/>
<comment type="caution">
    <text evidence="12">The sequence shown here is derived from an EMBL/GenBank/DDBJ whole genome shotgun (WGS) entry which is preliminary data.</text>
</comment>
<evidence type="ECO:0000256" key="10">
    <source>
        <dbReference type="HAMAP-Rule" id="MF_00648"/>
    </source>
</evidence>
<comment type="cofactor">
    <cofactor evidence="10">
        <name>Mg(2+)</name>
        <dbReference type="ChEBI" id="CHEBI:18420"/>
    </cofactor>
    <cofactor evidence="10">
        <name>Mn(2+)</name>
        <dbReference type="ChEBI" id="CHEBI:29035"/>
    </cofactor>
    <text evidence="10">Binds 1 divalent metal cation per subunit; can use either Mg(2+) or Mn(2+).</text>
</comment>
<dbReference type="Pfam" id="PF01931">
    <property type="entry name" value="NTPase_I-T"/>
    <property type="match status" value="1"/>
</dbReference>
<dbReference type="GO" id="GO:0009117">
    <property type="term" value="P:nucleotide metabolic process"/>
    <property type="evidence" value="ECO:0007669"/>
    <property type="project" value="UniProtKB-KW"/>
</dbReference>
<evidence type="ECO:0000256" key="9">
    <source>
        <dbReference type="ARBA" id="ARBA00048781"/>
    </source>
</evidence>
<evidence type="ECO:0000256" key="8">
    <source>
        <dbReference type="ARBA" id="ARBA00048174"/>
    </source>
</evidence>
<dbReference type="GO" id="GO:0000166">
    <property type="term" value="F:nucleotide binding"/>
    <property type="evidence" value="ECO:0007669"/>
    <property type="project" value="UniProtKB-KW"/>
</dbReference>
<dbReference type="PANTHER" id="PTHR34699:SF2">
    <property type="entry name" value="NON-CANONICAL PURINE NTP PHOSPHATASE_PRRC1 DOMAIN-CONTAINING PROTEIN"/>
    <property type="match status" value="1"/>
</dbReference>
<evidence type="ECO:0000256" key="6">
    <source>
        <dbReference type="ARBA" id="ARBA00023080"/>
    </source>
</evidence>
<sequence>MKVCIGTNNQAKVKAVQNSLGKDKNIEFATFNVSSGVSDQPFSDEETIKGAINRAMTALQEGKGEIGIGLEGGVQRTNNILFLTNWGALVLKDGTTFIASGARIPLPNEIEIELLAGRELGPVMDEYAHKENVRSYEGAIGIFTSGRINRTSMFEHVVELLVGQMKFQQHNE</sequence>
<dbReference type="Proteomes" id="UP000588491">
    <property type="component" value="Unassembled WGS sequence"/>
</dbReference>
<comment type="function">
    <text evidence="10">Phosphatase that hydrolyzes non-canonical purine nucleotides such as XTP and ITP to their respective diphosphate derivatives. Probably excludes non-canonical purines from DNA/RNA precursor pool, thus preventing their incorporation into DNA/RNA and avoiding chromosomal lesions.</text>
</comment>
<dbReference type="InterPro" id="IPR029001">
    <property type="entry name" value="ITPase-like_fam"/>
</dbReference>
<comment type="catalytic activity">
    <reaction evidence="8 10">
        <text>ITP + H2O = IDP + phosphate + H(+)</text>
        <dbReference type="Rhea" id="RHEA:28330"/>
        <dbReference type="ChEBI" id="CHEBI:15377"/>
        <dbReference type="ChEBI" id="CHEBI:15378"/>
        <dbReference type="ChEBI" id="CHEBI:43474"/>
        <dbReference type="ChEBI" id="CHEBI:58280"/>
        <dbReference type="ChEBI" id="CHEBI:61402"/>
        <dbReference type="EC" id="3.6.1.73"/>
    </reaction>
</comment>
<keyword evidence="7 10" id="KW-0464">Manganese</keyword>
<dbReference type="EMBL" id="JABBPK010000001">
    <property type="protein sequence ID" value="NMO78847.1"/>
    <property type="molecule type" value="Genomic_DNA"/>
</dbReference>
<organism evidence="12 13">
    <name type="scientific">Niallia alba</name>
    <dbReference type="NCBI Taxonomy" id="2729105"/>
    <lineage>
        <taxon>Bacteria</taxon>
        <taxon>Bacillati</taxon>
        <taxon>Bacillota</taxon>
        <taxon>Bacilli</taxon>
        <taxon>Bacillales</taxon>
        <taxon>Bacillaceae</taxon>
        <taxon>Niallia</taxon>
    </lineage>
</organism>
<name>A0A7Y0KAV1_9BACI</name>
<comment type="caution">
    <text evidence="10">Lacks conserved residue(s) required for the propagation of feature annotation.</text>
</comment>
<dbReference type="Gene3D" id="3.90.950.10">
    <property type="match status" value="1"/>
</dbReference>
<dbReference type="PANTHER" id="PTHR34699">
    <property type="match status" value="1"/>
</dbReference>
<keyword evidence="13" id="KW-1185">Reference proteome</keyword>
<evidence type="ECO:0000256" key="4">
    <source>
        <dbReference type="ARBA" id="ARBA00022801"/>
    </source>
</evidence>
<dbReference type="EC" id="3.6.1.73" evidence="10"/>
<comment type="cofactor">
    <cofactor evidence="1">
        <name>Mn(2+)</name>
        <dbReference type="ChEBI" id="CHEBI:29035"/>
    </cofactor>
</comment>
<evidence type="ECO:0000256" key="7">
    <source>
        <dbReference type="ARBA" id="ARBA00023211"/>
    </source>
</evidence>
<dbReference type="InterPro" id="IPR050299">
    <property type="entry name" value="YjjX_NTPase"/>
</dbReference>
<evidence type="ECO:0000256" key="5">
    <source>
        <dbReference type="ARBA" id="ARBA00022842"/>
    </source>
</evidence>
<dbReference type="InterPro" id="IPR026533">
    <property type="entry name" value="NTPase/PRRC1"/>
</dbReference>
<evidence type="ECO:0000259" key="11">
    <source>
        <dbReference type="Pfam" id="PF01931"/>
    </source>
</evidence>
<keyword evidence="5 10" id="KW-0460">Magnesium</keyword>
<gene>
    <name evidence="12" type="ORF">HHU08_17845</name>
</gene>
<dbReference type="InterPro" id="IPR002786">
    <property type="entry name" value="Non_canon_purine_NTPase"/>
</dbReference>
<dbReference type="SUPFAM" id="SSF52972">
    <property type="entry name" value="ITPase-like"/>
    <property type="match status" value="1"/>
</dbReference>
<dbReference type="GO" id="GO:0103023">
    <property type="term" value="F:ITPase activity"/>
    <property type="evidence" value="ECO:0007669"/>
    <property type="project" value="UniProtKB-EC"/>
</dbReference>
<dbReference type="RefSeq" id="WP_169188983.1">
    <property type="nucleotide sequence ID" value="NZ_JABBPK010000001.1"/>
</dbReference>
<comment type="similarity">
    <text evidence="10">Belongs to the YjjX NTPase family.</text>
</comment>
<comment type="catalytic activity">
    <reaction evidence="9 10">
        <text>XTP + H2O = XDP + phosphate + H(+)</text>
        <dbReference type="Rhea" id="RHEA:28406"/>
        <dbReference type="ChEBI" id="CHEBI:15377"/>
        <dbReference type="ChEBI" id="CHEBI:15378"/>
        <dbReference type="ChEBI" id="CHEBI:43474"/>
        <dbReference type="ChEBI" id="CHEBI:59884"/>
        <dbReference type="ChEBI" id="CHEBI:61314"/>
        <dbReference type="EC" id="3.6.1.73"/>
    </reaction>
</comment>
<keyword evidence="2 10" id="KW-0479">Metal-binding</keyword>
<keyword evidence="4 10" id="KW-0378">Hydrolase</keyword>
<protein>
    <recommendedName>
        <fullName evidence="10">Probable inosine/xanthosine triphosphatase</fullName>
        <shortName evidence="10">ITPase/XTPase</shortName>
        <ecNumber evidence="10">3.6.1.73</ecNumber>
    </recommendedName>
    <alternativeName>
        <fullName evidence="10">Non-canonical purine NTP phosphatase</fullName>
    </alternativeName>
    <alternativeName>
        <fullName evidence="10">Non-standard purine NTP phosphatase</fullName>
    </alternativeName>
    <alternativeName>
        <fullName evidence="10">Nucleoside-triphosphate phosphatase</fullName>
        <shortName evidence="10">NTPase</shortName>
    </alternativeName>
</protein>
<dbReference type="GO" id="GO:0046872">
    <property type="term" value="F:metal ion binding"/>
    <property type="evidence" value="ECO:0007669"/>
    <property type="project" value="UniProtKB-KW"/>
</dbReference>
<evidence type="ECO:0000313" key="12">
    <source>
        <dbReference type="EMBL" id="NMO78847.1"/>
    </source>
</evidence>
<keyword evidence="3 10" id="KW-0547">Nucleotide-binding</keyword>
<evidence type="ECO:0000256" key="1">
    <source>
        <dbReference type="ARBA" id="ARBA00001936"/>
    </source>
</evidence>
<accession>A0A7Y0KAV1</accession>
<dbReference type="AlphaFoldDB" id="A0A7Y0KAV1"/>
<evidence type="ECO:0000256" key="3">
    <source>
        <dbReference type="ARBA" id="ARBA00022741"/>
    </source>
</evidence>
<reference evidence="12 13" key="1">
    <citation type="submission" date="2020-04" db="EMBL/GenBank/DDBJ databases">
        <title>Bacillus sp. UniB3 isolated from commercial digestive syrup.</title>
        <authorList>
            <person name="Thorat V."/>
            <person name="Kirdat K."/>
            <person name="Tiwarekar B."/>
            <person name="Yadav A."/>
        </authorList>
    </citation>
    <scope>NUCLEOTIDE SEQUENCE [LARGE SCALE GENOMIC DNA]</scope>
    <source>
        <strain evidence="12 13">UniB3</strain>
    </source>
</reference>
<dbReference type="HAMAP" id="MF_00648">
    <property type="entry name" value="Non_canon_purine_NTPase_YjjX"/>
    <property type="match status" value="1"/>
</dbReference>
<evidence type="ECO:0000256" key="2">
    <source>
        <dbReference type="ARBA" id="ARBA00022723"/>
    </source>
</evidence>
<keyword evidence="6 10" id="KW-0546">Nucleotide metabolism</keyword>
<comment type="subunit">
    <text evidence="10">Homodimer.</text>
</comment>
<dbReference type="NCBIfam" id="NF002850">
    <property type="entry name" value="PRK03114.1"/>
    <property type="match status" value="1"/>
</dbReference>
<evidence type="ECO:0000313" key="13">
    <source>
        <dbReference type="Proteomes" id="UP000588491"/>
    </source>
</evidence>
<feature type="domain" description="Non-canonical purine NTP phosphatase/PRRC1" evidence="11">
    <location>
        <begin position="6"/>
        <end position="158"/>
    </location>
</feature>